<sequence length="80" mass="9204">MRPRRNSSTNHLTRNHQLGHTYLMTATEISKTLRSLAVEHRMRGNHHYGRALQSQSSVKWIESMGIDAMMSTIEAARRSL</sequence>
<evidence type="ECO:0000313" key="2">
    <source>
        <dbReference type="Proteomes" id="UP000001210"/>
    </source>
</evidence>
<dbReference type="EMBL" id="EU744251">
    <property type="protein sequence ID" value="ACE80104.1"/>
    <property type="molecule type" value="Genomic_DNA"/>
</dbReference>
<dbReference type="KEGG" id="vg:6417381"/>
<dbReference type="Proteomes" id="UP000001210">
    <property type="component" value="Segment"/>
</dbReference>
<keyword evidence="2" id="KW-1185">Reference proteome</keyword>
<organism evidence="1 2">
    <name type="scientific">Mycobacterium phage Jasper</name>
    <dbReference type="NCBI Taxonomy" id="2914014"/>
    <lineage>
        <taxon>Viruses</taxon>
        <taxon>Duplodnaviria</taxon>
        <taxon>Heunggongvirae</taxon>
        <taxon>Uroviricota</taxon>
        <taxon>Caudoviricetes</taxon>
        <taxon>Fromanvirus</taxon>
        <taxon>Fromanvirus jasper</taxon>
    </lineage>
</organism>
<gene>
    <name evidence="1" type="primary">89</name>
    <name evidence="1" type="ORF">Jasper_89</name>
</gene>
<protein>
    <submittedName>
        <fullName evidence="1">Uncharacterized protein</fullName>
    </submittedName>
</protein>
<evidence type="ECO:0000313" key="1">
    <source>
        <dbReference type="EMBL" id="ACE80104.1"/>
    </source>
</evidence>
<dbReference type="GeneID" id="6417381"/>
<proteinExistence type="predicted"/>
<name>B3VGX7_9CAUD</name>
<accession>B3VGX7</accession>
<reference evidence="1 2" key="1">
    <citation type="submission" date="2008-05" db="EMBL/GenBank/DDBJ databases">
        <authorList>
            <person name="Bonnell L."/>
            <person name="Offner S."/>
            <person name="Houtz J.M."/>
            <person name="Pedulla M.L."/>
            <person name="Weber R.J."/>
            <person name="Chambers R.A."/>
            <person name="Jacobs-Sera D."/>
            <person name="Hendrix R.W."/>
            <person name="Hatfull G.F."/>
        </authorList>
    </citation>
    <scope>NUCLEOTIDE SEQUENCE [LARGE SCALE GENOMIC DNA]</scope>
</reference>
<dbReference type="RefSeq" id="YP_001994636.1">
    <property type="nucleotide sequence ID" value="NC_011020.1"/>
</dbReference>